<sequence length="571" mass="62884">MASKSAHPLSPHTELDFLDSGLLLQDEPTEDSVALDSEDYTPFLIEEVFKLQWRPITKRAWLWSDDETSDSEAGPPKRARTRSPSPISFNNDHPSTPIIIWSCLGPIMAFCNSASTYYDIHEAEIFAEHFGSLAVAESSGTGANGHNSQHLCLSSPFADLLVFSNITAISSRLRSHVAAQIQRFLLQYTAELQVSDPHEFVQCDTIEMFTKLFACIRASIDLVRSCGHTLFVGVDEYDAPVRLRTFMHLQYPNPSEYFASPREIECLLDTYFWGPILAASDVISKLFVTGTLSLLTSSSSVNLRALDLVAAPTLQLSCGFTEPEALAFAGAFLDAPLDLVDLRRACAQYIFSSPTTPTEPVFHPQQLILHIAELSCKPIMFYTPKVFPLLPGIFELLPEGSSDLRVLTTNGLIDLLASGAVEIDKDSPRDLDGTAVTWSVLHDPGGLTYDHQGALRVASGTVLALLPPHYTPVVEIKNIVDDEVQRWALKTLSLRGMWRGAHPNADVEPSIDALCVLHTELMREDEEFLVTKYCVLDTGERVLVGSLLEAESGIPVLLAVGGARVMWKHSD</sequence>
<name>A0AAD6X5Z1_9AGAR</name>
<feature type="region of interest" description="Disordered" evidence="1">
    <location>
        <begin position="65"/>
        <end position="90"/>
    </location>
</feature>
<organism evidence="2 3">
    <name type="scientific">Mycena alexandri</name>
    <dbReference type="NCBI Taxonomy" id="1745969"/>
    <lineage>
        <taxon>Eukaryota</taxon>
        <taxon>Fungi</taxon>
        <taxon>Dikarya</taxon>
        <taxon>Basidiomycota</taxon>
        <taxon>Agaricomycotina</taxon>
        <taxon>Agaricomycetes</taxon>
        <taxon>Agaricomycetidae</taxon>
        <taxon>Agaricales</taxon>
        <taxon>Marasmiineae</taxon>
        <taxon>Mycenaceae</taxon>
        <taxon>Mycena</taxon>
    </lineage>
</organism>
<reference evidence="2" key="1">
    <citation type="submission" date="2023-03" db="EMBL/GenBank/DDBJ databases">
        <title>Massive genome expansion in bonnet fungi (Mycena s.s.) driven by repeated elements and novel gene families across ecological guilds.</title>
        <authorList>
            <consortium name="Lawrence Berkeley National Laboratory"/>
            <person name="Harder C.B."/>
            <person name="Miyauchi S."/>
            <person name="Viragh M."/>
            <person name="Kuo A."/>
            <person name="Thoen E."/>
            <person name="Andreopoulos B."/>
            <person name="Lu D."/>
            <person name="Skrede I."/>
            <person name="Drula E."/>
            <person name="Henrissat B."/>
            <person name="Morin E."/>
            <person name="Kohler A."/>
            <person name="Barry K."/>
            <person name="LaButti K."/>
            <person name="Morin E."/>
            <person name="Salamov A."/>
            <person name="Lipzen A."/>
            <person name="Mereny Z."/>
            <person name="Hegedus B."/>
            <person name="Baldrian P."/>
            <person name="Stursova M."/>
            <person name="Weitz H."/>
            <person name="Taylor A."/>
            <person name="Grigoriev I.V."/>
            <person name="Nagy L.G."/>
            <person name="Martin F."/>
            <person name="Kauserud H."/>
        </authorList>
    </citation>
    <scope>NUCLEOTIDE SEQUENCE</scope>
    <source>
        <strain evidence="2">CBHHK200</strain>
    </source>
</reference>
<keyword evidence="3" id="KW-1185">Reference proteome</keyword>
<proteinExistence type="predicted"/>
<gene>
    <name evidence="2" type="ORF">C8F04DRAFT_1256399</name>
</gene>
<evidence type="ECO:0000313" key="2">
    <source>
        <dbReference type="EMBL" id="KAJ7037882.1"/>
    </source>
</evidence>
<comment type="caution">
    <text evidence="2">The sequence shown here is derived from an EMBL/GenBank/DDBJ whole genome shotgun (WGS) entry which is preliminary data.</text>
</comment>
<accession>A0AAD6X5Z1</accession>
<dbReference type="Proteomes" id="UP001218188">
    <property type="component" value="Unassembled WGS sequence"/>
</dbReference>
<dbReference type="EMBL" id="JARJCM010000034">
    <property type="protein sequence ID" value="KAJ7037882.1"/>
    <property type="molecule type" value="Genomic_DNA"/>
</dbReference>
<evidence type="ECO:0000256" key="1">
    <source>
        <dbReference type="SAM" id="MobiDB-lite"/>
    </source>
</evidence>
<protein>
    <submittedName>
        <fullName evidence="2">Uncharacterized protein</fullName>
    </submittedName>
</protein>
<evidence type="ECO:0000313" key="3">
    <source>
        <dbReference type="Proteomes" id="UP001218188"/>
    </source>
</evidence>
<dbReference type="AlphaFoldDB" id="A0AAD6X5Z1"/>